<keyword evidence="2" id="KW-1185">Reference proteome</keyword>
<evidence type="ECO:0000313" key="1">
    <source>
        <dbReference type="EMBL" id="CAJ2002138.1"/>
    </source>
</evidence>
<accession>A0ABC8QND3</accession>
<evidence type="ECO:0000313" key="2">
    <source>
        <dbReference type="Proteomes" id="UP001642380"/>
    </source>
</evidence>
<dbReference type="EMBL" id="CAUOPR010000001">
    <property type="protein sequence ID" value="CAJ2002138.1"/>
    <property type="molecule type" value="Genomic_DNA"/>
</dbReference>
<comment type="caution">
    <text evidence="1">The sequence shown here is derived from an EMBL/GenBank/DDBJ whole genome shotgun (WGS) entry which is preliminary data.</text>
</comment>
<organism evidence="1 2">
    <name type="scientific">Cotesia congregata filamentous virus 1</name>
    <dbReference type="NCBI Taxonomy" id="3064291"/>
    <lineage>
        <taxon>Viruses</taxon>
        <taxon>Viruses incertae sedis</taxon>
        <taxon>Naldaviricetes</taxon>
        <taxon>Lefavirales</taxon>
        <taxon>Filamentoviridae</taxon>
        <taxon>Betafilamentovirus</taxon>
        <taxon>Betafilamentovirus cocongregatae</taxon>
    </lineage>
</organism>
<protein>
    <submittedName>
        <fullName evidence="1">Uncharacterized protein</fullName>
    </submittedName>
</protein>
<dbReference type="Proteomes" id="UP001642380">
    <property type="component" value="Unassembled WGS sequence"/>
</dbReference>
<proteinExistence type="predicted"/>
<gene>
    <name evidence="1" type="ORF">CCFV1_ORF092</name>
</gene>
<name>A0ABC8QND3_9VIRU</name>
<reference evidence="1 2" key="1">
    <citation type="submission" date="2024-01" db="EMBL/GenBank/DDBJ databases">
        <authorList>
            <person name="Guinet B."/>
        </authorList>
    </citation>
    <scope>NUCLEOTIDE SEQUENCE [LARGE SCALE GENOMIC DNA]</scope>
</reference>
<sequence length="55" mass="6487">MLIFLIKHKYFKTAFTSALFILNDSDKQSRVEWALYRLSKASSVRFTHSMTLTSR</sequence>